<evidence type="ECO:0000256" key="2">
    <source>
        <dbReference type="ARBA" id="ARBA00023015"/>
    </source>
</evidence>
<dbReference type="Gene3D" id="1.10.1740.10">
    <property type="match status" value="1"/>
</dbReference>
<dbReference type="InterPro" id="IPR007627">
    <property type="entry name" value="RNA_pol_sigma70_r2"/>
</dbReference>
<evidence type="ECO:0000256" key="3">
    <source>
        <dbReference type="ARBA" id="ARBA00023082"/>
    </source>
</evidence>
<organism evidence="8 9">
    <name type="scientific">Arthrobacter alpinus</name>
    <dbReference type="NCBI Taxonomy" id="656366"/>
    <lineage>
        <taxon>Bacteria</taxon>
        <taxon>Bacillati</taxon>
        <taxon>Actinomycetota</taxon>
        <taxon>Actinomycetes</taxon>
        <taxon>Micrococcales</taxon>
        <taxon>Micrococcaceae</taxon>
        <taxon>Arthrobacter</taxon>
    </lineage>
</organism>
<dbReference type="NCBIfam" id="TIGR02937">
    <property type="entry name" value="sigma70-ECF"/>
    <property type="match status" value="1"/>
</dbReference>
<keyword evidence="9" id="KW-1185">Reference proteome</keyword>
<reference evidence="9" key="1">
    <citation type="submission" date="2015-09" db="EMBL/GenBank/DDBJ databases">
        <title>Complete genome of Arthrobacter alpinus strain R3.8.</title>
        <authorList>
            <person name="See-Too W.S."/>
            <person name="Chan K.G."/>
        </authorList>
    </citation>
    <scope>NUCLEOTIDE SEQUENCE [LARGE SCALE GENOMIC DNA]</scope>
    <source>
        <strain evidence="9">R3.8</strain>
    </source>
</reference>
<dbReference type="GO" id="GO:0003677">
    <property type="term" value="F:DNA binding"/>
    <property type="evidence" value="ECO:0007669"/>
    <property type="project" value="UniProtKB-KW"/>
</dbReference>
<accession>A0A0M4RQZ7</accession>
<dbReference type="SUPFAM" id="SSF88659">
    <property type="entry name" value="Sigma3 and sigma4 domains of RNA polymerase sigma factors"/>
    <property type="match status" value="1"/>
</dbReference>
<dbReference type="EMBL" id="CP012677">
    <property type="protein sequence ID" value="ALE93176.1"/>
    <property type="molecule type" value="Genomic_DNA"/>
</dbReference>
<evidence type="ECO:0000313" key="9">
    <source>
        <dbReference type="Proteomes" id="UP000062833"/>
    </source>
</evidence>
<dbReference type="InterPro" id="IPR036388">
    <property type="entry name" value="WH-like_DNA-bd_sf"/>
</dbReference>
<dbReference type="InterPro" id="IPR013249">
    <property type="entry name" value="RNA_pol_sigma70_r4_t2"/>
</dbReference>
<dbReference type="InterPro" id="IPR013325">
    <property type="entry name" value="RNA_pol_sigma_r2"/>
</dbReference>
<evidence type="ECO:0000256" key="1">
    <source>
        <dbReference type="ARBA" id="ARBA00010641"/>
    </source>
</evidence>
<dbReference type="Pfam" id="PF08281">
    <property type="entry name" value="Sigma70_r4_2"/>
    <property type="match status" value="1"/>
</dbReference>
<dbReference type="Pfam" id="PF04542">
    <property type="entry name" value="Sigma70_r2"/>
    <property type="match status" value="1"/>
</dbReference>
<dbReference type="PANTHER" id="PTHR43133:SF8">
    <property type="entry name" value="RNA POLYMERASE SIGMA FACTOR HI_1459-RELATED"/>
    <property type="match status" value="1"/>
</dbReference>
<dbReference type="SUPFAM" id="SSF88946">
    <property type="entry name" value="Sigma2 domain of RNA polymerase sigma factors"/>
    <property type="match status" value="1"/>
</dbReference>
<evidence type="ECO:0000256" key="5">
    <source>
        <dbReference type="ARBA" id="ARBA00023163"/>
    </source>
</evidence>
<dbReference type="CDD" id="cd06171">
    <property type="entry name" value="Sigma70_r4"/>
    <property type="match status" value="1"/>
</dbReference>
<feature type="domain" description="RNA polymerase sigma-70 region 2" evidence="6">
    <location>
        <begin position="11"/>
        <end position="77"/>
    </location>
</feature>
<comment type="similarity">
    <text evidence="1">Belongs to the sigma-70 factor family. ECF subfamily.</text>
</comment>
<keyword evidence="5" id="KW-0804">Transcription</keyword>
<dbReference type="PATRIC" id="fig|656366.3.peg.3019"/>
<dbReference type="InterPro" id="IPR039425">
    <property type="entry name" value="RNA_pol_sigma-70-like"/>
</dbReference>
<dbReference type="KEGG" id="aaq:AOC05_14000"/>
<dbReference type="RefSeq" id="WP_062007765.1">
    <property type="nucleotide sequence ID" value="NZ_CP012677.1"/>
</dbReference>
<dbReference type="OrthoDB" id="9803203at2"/>
<proteinExistence type="inferred from homology"/>
<evidence type="ECO:0000259" key="6">
    <source>
        <dbReference type="Pfam" id="PF04542"/>
    </source>
</evidence>
<dbReference type="GO" id="GO:0016987">
    <property type="term" value="F:sigma factor activity"/>
    <property type="evidence" value="ECO:0007669"/>
    <property type="project" value="UniProtKB-KW"/>
</dbReference>
<dbReference type="InterPro" id="IPR013324">
    <property type="entry name" value="RNA_pol_sigma_r3/r4-like"/>
</dbReference>
<dbReference type="InterPro" id="IPR014284">
    <property type="entry name" value="RNA_pol_sigma-70_dom"/>
</dbReference>
<evidence type="ECO:0000313" key="8">
    <source>
        <dbReference type="EMBL" id="ALE93176.1"/>
    </source>
</evidence>
<dbReference type="PANTHER" id="PTHR43133">
    <property type="entry name" value="RNA POLYMERASE ECF-TYPE SIGMA FACTO"/>
    <property type="match status" value="1"/>
</dbReference>
<keyword evidence="3" id="KW-0731">Sigma factor</keyword>
<dbReference type="Gene3D" id="1.10.10.10">
    <property type="entry name" value="Winged helix-like DNA-binding domain superfamily/Winged helix DNA-binding domain"/>
    <property type="match status" value="1"/>
</dbReference>
<keyword evidence="2" id="KW-0805">Transcription regulation</keyword>
<feature type="domain" description="RNA polymerase sigma factor 70 region 4 type 2" evidence="7">
    <location>
        <begin position="113"/>
        <end position="164"/>
    </location>
</feature>
<keyword evidence="4" id="KW-0238">DNA-binding</keyword>
<dbReference type="Proteomes" id="UP000062833">
    <property type="component" value="Chromosome"/>
</dbReference>
<sequence length="176" mass="18667">MSRPVPPFEVLVASHGATVLRVCRALVGVQEADDVWQESFLAALRAYPASGNVRNWEAWLVAIARNKAMDHHRAAGRLPVPASDDGPEAAGCLAAAGGDDVVRSVEAGQDADRVWAALAKLPPKQREAVVYHHLAGLAYAEVAGLLGNSEASARRAASDGMRSLRAHLAQDREDCS</sequence>
<dbReference type="GO" id="GO:0006352">
    <property type="term" value="P:DNA-templated transcription initiation"/>
    <property type="evidence" value="ECO:0007669"/>
    <property type="project" value="InterPro"/>
</dbReference>
<protein>
    <submittedName>
        <fullName evidence="8">Uncharacterized protein</fullName>
    </submittedName>
</protein>
<evidence type="ECO:0000256" key="4">
    <source>
        <dbReference type="ARBA" id="ARBA00023125"/>
    </source>
</evidence>
<evidence type="ECO:0000259" key="7">
    <source>
        <dbReference type="Pfam" id="PF08281"/>
    </source>
</evidence>
<gene>
    <name evidence="8" type="ORF">AOC05_14000</name>
</gene>
<dbReference type="AlphaFoldDB" id="A0A0M4RQZ7"/>
<name>A0A0M4RQZ7_9MICC</name>